<gene>
    <name evidence="2" type="ORF">Poly30_31140</name>
</gene>
<keyword evidence="3" id="KW-1185">Reference proteome</keyword>
<feature type="region of interest" description="Disordered" evidence="1">
    <location>
        <begin position="1"/>
        <end position="24"/>
    </location>
</feature>
<protein>
    <recommendedName>
        <fullName evidence="4">DUF3568 family protein</fullName>
    </recommendedName>
</protein>
<evidence type="ECO:0000256" key="1">
    <source>
        <dbReference type="SAM" id="MobiDB-lite"/>
    </source>
</evidence>
<evidence type="ECO:0000313" key="3">
    <source>
        <dbReference type="Proteomes" id="UP000320390"/>
    </source>
</evidence>
<dbReference type="RefSeq" id="WP_145198744.1">
    <property type="nucleotide sequence ID" value="NZ_CP036434.1"/>
</dbReference>
<organism evidence="2 3">
    <name type="scientific">Saltatorellus ferox</name>
    <dbReference type="NCBI Taxonomy" id="2528018"/>
    <lineage>
        <taxon>Bacteria</taxon>
        <taxon>Pseudomonadati</taxon>
        <taxon>Planctomycetota</taxon>
        <taxon>Planctomycetia</taxon>
        <taxon>Planctomycetia incertae sedis</taxon>
        <taxon>Saltatorellus</taxon>
    </lineage>
</organism>
<evidence type="ECO:0000313" key="2">
    <source>
        <dbReference type="EMBL" id="QDV07588.1"/>
    </source>
</evidence>
<feature type="compositionally biased region" description="Polar residues" evidence="1">
    <location>
        <begin position="1"/>
        <end position="15"/>
    </location>
</feature>
<dbReference type="Proteomes" id="UP000320390">
    <property type="component" value="Chromosome"/>
</dbReference>
<sequence>MRRTATTTELESQPAKSPLGTGFSLSRPSLPRALARGIAWLAAPALGLGLAGHLGGCAPMAVVGTAILVNDEFVDNAQTVIVPHDVDVVWTGAKSTLSHMTSDLLDVDNDLRAIKTYVDGAEVIVQVETYDVGQTRIRVAAKRYLVYSDEVAINVRNRIDRDLR</sequence>
<accession>A0A518EU59</accession>
<name>A0A518EU59_9BACT</name>
<evidence type="ECO:0008006" key="4">
    <source>
        <dbReference type="Google" id="ProtNLM"/>
    </source>
</evidence>
<proteinExistence type="predicted"/>
<dbReference type="AlphaFoldDB" id="A0A518EU59"/>
<reference evidence="2 3" key="1">
    <citation type="submission" date="2019-02" db="EMBL/GenBank/DDBJ databases">
        <title>Deep-cultivation of Planctomycetes and their phenomic and genomic characterization uncovers novel biology.</title>
        <authorList>
            <person name="Wiegand S."/>
            <person name="Jogler M."/>
            <person name="Boedeker C."/>
            <person name="Pinto D."/>
            <person name="Vollmers J."/>
            <person name="Rivas-Marin E."/>
            <person name="Kohn T."/>
            <person name="Peeters S.H."/>
            <person name="Heuer A."/>
            <person name="Rast P."/>
            <person name="Oberbeckmann S."/>
            <person name="Bunk B."/>
            <person name="Jeske O."/>
            <person name="Meyerdierks A."/>
            <person name="Storesund J.E."/>
            <person name="Kallscheuer N."/>
            <person name="Luecker S."/>
            <person name="Lage O.M."/>
            <person name="Pohl T."/>
            <person name="Merkel B.J."/>
            <person name="Hornburger P."/>
            <person name="Mueller R.-W."/>
            <person name="Bruemmer F."/>
            <person name="Labrenz M."/>
            <person name="Spormann A.M."/>
            <person name="Op den Camp H."/>
            <person name="Overmann J."/>
            <person name="Amann R."/>
            <person name="Jetten M.S.M."/>
            <person name="Mascher T."/>
            <person name="Medema M.H."/>
            <person name="Devos D.P."/>
            <person name="Kaster A.-K."/>
            <person name="Ovreas L."/>
            <person name="Rohde M."/>
            <person name="Galperin M.Y."/>
            <person name="Jogler C."/>
        </authorList>
    </citation>
    <scope>NUCLEOTIDE SEQUENCE [LARGE SCALE GENOMIC DNA]</scope>
    <source>
        <strain evidence="2 3">Poly30</strain>
    </source>
</reference>
<dbReference type="EMBL" id="CP036434">
    <property type="protein sequence ID" value="QDV07588.1"/>
    <property type="molecule type" value="Genomic_DNA"/>
</dbReference>